<protein>
    <submittedName>
        <fullName evidence="1">Uncharacterized protein</fullName>
    </submittedName>
</protein>
<comment type="caution">
    <text evidence="1">The sequence shown here is derived from an EMBL/GenBank/DDBJ whole genome shotgun (WGS) entry which is preliminary data.</text>
</comment>
<organism evidence="1 2">
    <name type="scientific">Brassica napus</name>
    <name type="common">Rape</name>
    <dbReference type="NCBI Taxonomy" id="3708"/>
    <lineage>
        <taxon>Eukaryota</taxon>
        <taxon>Viridiplantae</taxon>
        <taxon>Streptophyta</taxon>
        <taxon>Embryophyta</taxon>
        <taxon>Tracheophyta</taxon>
        <taxon>Spermatophyta</taxon>
        <taxon>Magnoliopsida</taxon>
        <taxon>eudicotyledons</taxon>
        <taxon>Gunneridae</taxon>
        <taxon>Pentapetalae</taxon>
        <taxon>rosids</taxon>
        <taxon>malvids</taxon>
        <taxon>Brassicales</taxon>
        <taxon>Brassicaceae</taxon>
        <taxon>Brassiceae</taxon>
        <taxon>Brassica</taxon>
    </lineage>
</organism>
<dbReference type="Proteomes" id="UP000824890">
    <property type="component" value="Unassembled WGS sequence"/>
</dbReference>
<keyword evidence="2" id="KW-1185">Reference proteome</keyword>
<evidence type="ECO:0000313" key="2">
    <source>
        <dbReference type="Proteomes" id="UP000824890"/>
    </source>
</evidence>
<proteinExistence type="predicted"/>
<sequence>MAIVKGFATNNLGWKDNFFFVRLDEATASEECLPFFKRSWGRRANGTDRFINPSLLVRFSEVTSLGKSSCSGGALPIVNWSFNRGRRRAIRRGSHPVRFSRIGAEWWSGIVRCYA</sequence>
<evidence type="ECO:0000313" key="1">
    <source>
        <dbReference type="EMBL" id="KAH0871995.1"/>
    </source>
</evidence>
<name>A0ABQ7YVR3_BRANA</name>
<dbReference type="EMBL" id="JAGKQM010000016">
    <property type="protein sequence ID" value="KAH0871995.1"/>
    <property type="molecule type" value="Genomic_DNA"/>
</dbReference>
<reference evidence="1 2" key="1">
    <citation type="submission" date="2021-05" db="EMBL/GenBank/DDBJ databases">
        <title>Genome Assembly of Synthetic Allotetraploid Brassica napus Reveals Homoeologous Exchanges between Subgenomes.</title>
        <authorList>
            <person name="Davis J.T."/>
        </authorList>
    </citation>
    <scope>NUCLEOTIDE SEQUENCE [LARGE SCALE GENOMIC DNA]</scope>
    <source>
        <strain evidence="2">cv. Da-Ae</strain>
        <tissue evidence="1">Seedling</tissue>
    </source>
</reference>
<gene>
    <name evidence="1" type="ORF">HID58_069357</name>
</gene>
<accession>A0ABQ7YVR3</accession>